<proteinExistence type="predicted"/>
<sequence>MSAKYYTQFLLTDVNYHDGNEFSGVVELSRPMEKDTDVHDIEAVLAKNFDLHRDAVKLVSWSRLH</sequence>
<dbReference type="KEGG" id="woc:BA177_15125"/>
<gene>
    <name evidence="1" type="ORF">BA177_15125</name>
</gene>
<evidence type="ECO:0000313" key="2">
    <source>
        <dbReference type="Proteomes" id="UP000092695"/>
    </source>
</evidence>
<dbReference type="OrthoDB" id="7063680at2"/>
<name>A0A193LIP0_9GAMM</name>
<accession>A0A193LIP0</accession>
<dbReference type="STRING" id="1548547.BA177_15125"/>
<keyword evidence="2" id="KW-1185">Reference proteome</keyword>
<dbReference type="RefSeq" id="WP_068617556.1">
    <property type="nucleotide sequence ID" value="NZ_CP016268.1"/>
</dbReference>
<reference evidence="1 2" key="1">
    <citation type="submission" date="2016-06" db="EMBL/GenBank/DDBJ databases">
        <title>Complete genome sequence of a deep-branching marine Gamma Proteobacterium Woeseia oceani type strain XK5.</title>
        <authorList>
            <person name="Mu D."/>
            <person name="Du Z."/>
        </authorList>
    </citation>
    <scope>NUCLEOTIDE SEQUENCE [LARGE SCALE GENOMIC DNA]</scope>
    <source>
        <strain evidence="1 2">XK5</strain>
    </source>
</reference>
<dbReference type="Proteomes" id="UP000092695">
    <property type="component" value="Chromosome"/>
</dbReference>
<dbReference type="AlphaFoldDB" id="A0A193LIP0"/>
<dbReference type="EMBL" id="CP016268">
    <property type="protein sequence ID" value="ANO52341.1"/>
    <property type="molecule type" value="Genomic_DNA"/>
</dbReference>
<evidence type="ECO:0000313" key="1">
    <source>
        <dbReference type="EMBL" id="ANO52341.1"/>
    </source>
</evidence>
<organism evidence="1 2">
    <name type="scientific">Woeseia oceani</name>
    <dbReference type="NCBI Taxonomy" id="1548547"/>
    <lineage>
        <taxon>Bacteria</taxon>
        <taxon>Pseudomonadati</taxon>
        <taxon>Pseudomonadota</taxon>
        <taxon>Gammaproteobacteria</taxon>
        <taxon>Woeseiales</taxon>
        <taxon>Woeseiaceae</taxon>
        <taxon>Woeseia</taxon>
    </lineage>
</organism>
<protein>
    <submittedName>
        <fullName evidence="1">Uncharacterized protein</fullName>
    </submittedName>
</protein>